<dbReference type="EMBL" id="JAPZBU010000003">
    <property type="protein sequence ID" value="KAJ5413690.1"/>
    <property type="molecule type" value="Genomic_DNA"/>
</dbReference>
<dbReference type="RefSeq" id="XP_056493546.1">
    <property type="nucleotide sequence ID" value="XM_056624964.1"/>
</dbReference>
<evidence type="ECO:0000256" key="1">
    <source>
        <dbReference type="SAM" id="MobiDB-lite"/>
    </source>
</evidence>
<feature type="compositionally biased region" description="Basic residues" evidence="1">
    <location>
        <begin position="703"/>
        <end position="712"/>
    </location>
</feature>
<dbReference type="OrthoDB" id="5376140at2759"/>
<proteinExistence type="predicted"/>
<sequence length="712" mass="81379">MADRMEIDSSDDSREMTDANQQLERELLQCQKGSSPTAVHSRRIVSLGVSPHYVSHWTSADAFRELYQNWKDAILERFQIDRIAFRPYFVDACDHYAVLVPDPADPEGRRSLGFIKYDKKSSRVTLANACLQLPFEALELGFTTKGDQNQLAGSHGDGLKLAAVALSRDGYRLQVAASRCSWNFYLREPCKSRLHCTITPSRQSGSTRTDWAEDIAGLRFHPERDVAVLIGPGRTTQGRPVAPEEFLEWLQISLDIRGLAYPSSVVETSHGDLLFDQNLLGRIYAHGVLISGTNSIYPFKLGYNFTEGKFNRDRRWLMDRRGLAERVCRIWESALQTHEDVLLPIYVSLLRKTPAPMDVSLAADFLLPSNISRIWTYLLHESKGKDFFYCETSGAQDVKMIRETIGKRPMRLSRELWRLLRSTTPIRSAAEELSMLFQNAEEIQVVYVKGFDSRADVMYSPQQRTLKVHRRWLDLDDTHQRTSCRNWILRSANKESGKREPFFCGHIIEELLLLSISSVFGDSQTPRTTEMRYMRHIRRLLRYMPHQITLAPSEGGLTVAWEDNETELFRKHGLDGAAYHVILHEESCIDMKQELLHSDPVLDSSDLAVCGCRQQFVPQRTKQCLFADLDEFKRYYAMVSLNERSALYGLITEPLYPLAVAEIGPSVVVGDQPFGDLQHRHGPIDCSGLPMNKRKTVSSAQKSRSKRQKYMD</sequence>
<reference evidence="2" key="1">
    <citation type="submission" date="2022-12" db="EMBL/GenBank/DDBJ databases">
        <authorList>
            <person name="Petersen C."/>
        </authorList>
    </citation>
    <scope>NUCLEOTIDE SEQUENCE</scope>
    <source>
        <strain evidence="2">IBT 29677</strain>
    </source>
</reference>
<name>A0A9X0BE25_9EURO</name>
<evidence type="ECO:0000313" key="2">
    <source>
        <dbReference type="EMBL" id="KAJ5413690.1"/>
    </source>
</evidence>
<feature type="region of interest" description="Disordered" evidence="1">
    <location>
        <begin position="682"/>
        <end position="712"/>
    </location>
</feature>
<dbReference type="AlphaFoldDB" id="A0A9X0BE25"/>
<keyword evidence="3" id="KW-1185">Reference proteome</keyword>
<evidence type="ECO:0000313" key="3">
    <source>
        <dbReference type="Proteomes" id="UP001147747"/>
    </source>
</evidence>
<gene>
    <name evidence="2" type="ORF">N7509_000317</name>
</gene>
<comment type="caution">
    <text evidence="2">The sequence shown here is derived from an EMBL/GenBank/DDBJ whole genome shotgun (WGS) entry which is preliminary data.</text>
</comment>
<reference evidence="2" key="2">
    <citation type="journal article" date="2023" name="IMA Fungus">
        <title>Comparative genomic study of the Penicillium genus elucidates a diverse pangenome and 15 lateral gene transfer events.</title>
        <authorList>
            <person name="Petersen C."/>
            <person name="Sorensen T."/>
            <person name="Nielsen M.R."/>
            <person name="Sondergaard T.E."/>
            <person name="Sorensen J.L."/>
            <person name="Fitzpatrick D.A."/>
            <person name="Frisvad J.C."/>
            <person name="Nielsen K.L."/>
        </authorList>
    </citation>
    <scope>NUCLEOTIDE SEQUENCE</scope>
    <source>
        <strain evidence="2">IBT 29677</strain>
    </source>
</reference>
<organism evidence="2 3">
    <name type="scientific">Penicillium cosmopolitanum</name>
    <dbReference type="NCBI Taxonomy" id="1131564"/>
    <lineage>
        <taxon>Eukaryota</taxon>
        <taxon>Fungi</taxon>
        <taxon>Dikarya</taxon>
        <taxon>Ascomycota</taxon>
        <taxon>Pezizomycotina</taxon>
        <taxon>Eurotiomycetes</taxon>
        <taxon>Eurotiomycetidae</taxon>
        <taxon>Eurotiales</taxon>
        <taxon>Aspergillaceae</taxon>
        <taxon>Penicillium</taxon>
    </lineage>
</organism>
<dbReference type="GeneID" id="81363944"/>
<protein>
    <submittedName>
        <fullName evidence="2">Uncharacterized protein</fullName>
    </submittedName>
</protein>
<dbReference type="Proteomes" id="UP001147747">
    <property type="component" value="Unassembled WGS sequence"/>
</dbReference>
<accession>A0A9X0BE25</accession>